<dbReference type="InterPro" id="IPR011009">
    <property type="entry name" value="Kinase-like_dom_sf"/>
</dbReference>
<comment type="caution">
    <text evidence="10">The sequence shown here is derived from an EMBL/GenBank/DDBJ whole genome shotgun (WGS) entry which is preliminary data.</text>
</comment>
<sequence length="150" mass="16598">VNAEPLHRYTAGGYHPITLGNLLHDGRYKILHKLGWGGYSTVWAARDEQEGRYVAINICVSENHSDRGDRQIDILKSLASSQHVVHILNHFDIEGPNGIHSCLVLEMLGSSVSDLVEERFADGRLPGHIAKSAAKQAMMGLNSLHRRKIA</sequence>
<feature type="domain" description="Protein kinase" evidence="9">
    <location>
        <begin position="28"/>
        <end position="150"/>
    </location>
</feature>
<feature type="non-terminal residue" evidence="10">
    <location>
        <position position="1"/>
    </location>
</feature>
<feature type="non-terminal residue" evidence="10">
    <location>
        <position position="150"/>
    </location>
</feature>
<evidence type="ECO:0000256" key="8">
    <source>
        <dbReference type="ARBA" id="ARBA00048679"/>
    </source>
</evidence>
<dbReference type="Proteomes" id="UP000009038">
    <property type="component" value="Unassembled WGS sequence"/>
</dbReference>
<dbReference type="PANTHER" id="PTHR47634">
    <property type="entry name" value="PROTEIN KINASE DOMAIN-CONTAINING PROTEIN-RELATED"/>
    <property type="match status" value="1"/>
</dbReference>
<evidence type="ECO:0000313" key="10">
    <source>
        <dbReference type="EMBL" id="EHA23937.1"/>
    </source>
</evidence>
<dbReference type="Pfam" id="PF00069">
    <property type="entry name" value="Pkinase"/>
    <property type="match status" value="1"/>
</dbReference>
<evidence type="ECO:0000256" key="2">
    <source>
        <dbReference type="ARBA" id="ARBA00022527"/>
    </source>
</evidence>
<evidence type="ECO:0000256" key="4">
    <source>
        <dbReference type="ARBA" id="ARBA00022741"/>
    </source>
</evidence>
<dbReference type="SUPFAM" id="SSF56112">
    <property type="entry name" value="Protein kinase-like (PK-like)"/>
    <property type="match status" value="1"/>
</dbReference>
<dbReference type="InterPro" id="IPR051334">
    <property type="entry name" value="SRPK"/>
</dbReference>
<dbReference type="InterPro" id="IPR000719">
    <property type="entry name" value="Prot_kinase_dom"/>
</dbReference>
<dbReference type="EC" id="2.7.11.1" evidence="1"/>
<evidence type="ECO:0000256" key="1">
    <source>
        <dbReference type="ARBA" id="ARBA00012513"/>
    </source>
</evidence>
<dbReference type="STRING" id="380704.G3Y0M6"/>
<dbReference type="EMBL" id="ACJE01000009">
    <property type="protein sequence ID" value="EHA23937.1"/>
    <property type="molecule type" value="Genomic_DNA"/>
</dbReference>
<comment type="catalytic activity">
    <reaction evidence="8">
        <text>L-seryl-[protein] + ATP = O-phospho-L-seryl-[protein] + ADP + H(+)</text>
        <dbReference type="Rhea" id="RHEA:17989"/>
        <dbReference type="Rhea" id="RHEA-COMP:9863"/>
        <dbReference type="Rhea" id="RHEA-COMP:11604"/>
        <dbReference type="ChEBI" id="CHEBI:15378"/>
        <dbReference type="ChEBI" id="CHEBI:29999"/>
        <dbReference type="ChEBI" id="CHEBI:30616"/>
        <dbReference type="ChEBI" id="CHEBI:83421"/>
        <dbReference type="ChEBI" id="CHEBI:456216"/>
        <dbReference type="EC" id="2.7.11.1"/>
    </reaction>
</comment>
<keyword evidence="3" id="KW-0808">Transferase</keyword>
<dbReference type="GO" id="GO:0000245">
    <property type="term" value="P:spliceosomal complex assembly"/>
    <property type="evidence" value="ECO:0007669"/>
    <property type="project" value="TreeGrafter"/>
</dbReference>
<evidence type="ECO:0000256" key="5">
    <source>
        <dbReference type="ARBA" id="ARBA00022777"/>
    </source>
</evidence>
<dbReference type="PANTHER" id="PTHR47634:SF9">
    <property type="entry name" value="PROTEIN KINASE DOMAIN-CONTAINING PROTEIN-RELATED"/>
    <property type="match status" value="1"/>
</dbReference>
<evidence type="ECO:0000256" key="6">
    <source>
        <dbReference type="ARBA" id="ARBA00022840"/>
    </source>
</evidence>
<accession>G3Y0M6</accession>
<proteinExistence type="predicted"/>
<keyword evidence="6" id="KW-0067">ATP-binding</keyword>
<evidence type="ECO:0000256" key="3">
    <source>
        <dbReference type="ARBA" id="ARBA00022679"/>
    </source>
</evidence>
<protein>
    <recommendedName>
        <fullName evidence="1">non-specific serine/threonine protein kinase</fullName>
        <ecNumber evidence="1">2.7.11.1</ecNumber>
    </recommendedName>
</protein>
<dbReference type="OrthoDB" id="5979581at2759"/>
<keyword evidence="4" id="KW-0547">Nucleotide-binding</keyword>
<name>G3Y0M6_ASPNA</name>
<keyword evidence="5" id="KW-0418">Kinase</keyword>
<dbReference type="GO" id="GO:0005524">
    <property type="term" value="F:ATP binding"/>
    <property type="evidence" value="ECO:0007669"/>
    <property type="project" value="UniProtKB-KW"/>
</dbReference>
<evidence type="ECO:0000313" key="11">
    <source>
        <dbReference type="Proteomes" id="UP000009038"/>
    </source>
</evidence>
<comment type="catalytic activity">
    <reaction evidence="7">
        <text>L-threonyl-[protein] + ATP = O-phospho-L-threonyl-[protein] + ADP + H(+)</text>
        <dbReference type="Rhea" id="RHEA:46608"/>
        <dbReference type="Rhea" id="RHEA-COMP:11060"/>
        <dbReference type="Rhea" id="RHEA-COMP:11605"/>
        <dbReference type="ChEBI" id="CHEBI:15378"/>
        <dbReference type="ChEBI" id="CHEBI:30013"/>
        <dbReference type="ChEBI" id="CHEBI:30616"/>
        <dbReference type="ChEBI" id="CHEBI:61977"/>
        <dbReference type="ChEBI" id="CHEBI:456216"/>
        <dbReference type="EC" id="2.7.11.1"/>
    </reaction>
</comment>
<dbReference type="Gene3D" id="3.30.200.20">
    <property type="entry name" value="Phosphorylase Kinase, domain 1"/>
    <property type="match status" value="1"/>
</dbReference>
<reference evidence="10 11" key="1">
    <citation type="journal article" date="2011" name="Genome Res.">
        <title>Comparative genomics of citric-acid-producing Aspergillus niger ATCC 1015 versus enzyme-producing CBS 513.88.</title>
        <authorList>
            <person name="Andersen M.R."/>
            <person name="Salazar M.P."/>
            <person name="Schaap P.J."/>
            <person name="van de Vondervoort P.J."/>
            <person name="Culley D."/>
            <person name="Thykaer J."/>
            <person name="Frisvad J.C."/>
            <person name="Nielsen K.F."/>
            <person name="Albang R."/>
            <person name="Albermann K."/>
            <person name="Berka R.M."/>
            <person name="Braus G.H."/>
            <person name="Braus-Stromeyer S.A."/>
            <person name="Corrochano L.M."/>
            <person name="Dai Z."/>
            <person name="van Dijck P.W."/>
            <person name="Hofmann G."/>
            <person name="Lasure L.L."/>
            <person name="Magnuson J.K."/>
            <person name="Menke H."/>
            <person name="Meijer M."/>
            <person name="Meijer S.L."/>
            <person name="Nielsen J.B."/>
            <person name="Nielsen M.L."/>
            <person name="van Ooyen A.J."/>
            <person name="Pel H.J."/>
            <person name="Poulsen L."/>
            <person name="Samson R.A."/>
            <person name="Stam H."/>
            <person name="Tsang A."/>
            <person name="van den Brink J.M."/>
            <person name="Atkins A."/>
            <person name="Aerts A."/>
            <person name="Shapiro H."/>
            <person name="Pangilinan J."/>
            <person name="Salamov A."/>
            <person name="Lou Y."/>
            <person name="Lindquist E."/>
            <person name="Lucas S."/>
            <person name="Grimwood J."/>
            <person name="Grigoriev I.V."/>
            <person name="Kubicek C.P."/>
            <person name="Martinez D."/>
            <person name="van Peij N.N."/>
            <person name="Roubos J.A."/>
            <person name="Nielsen J."/>
            <person name="Baker S.E."/>
        </authorList>
    </citation>
    <scope>NUCLEOTIDE SEQUENCE [LARGE SCALE GENOMIC DNA]</scope>
    <source>
        <strain evidence="11">ATCC 1015 / CBS 113.46 / FGSC A1144 / LSHB Ac4 / NCTC 3858a / NRRL 328 / USDA 3528.7</strain>
    </source>
</reference>
<dbReference type="AlphaFoldDB" id="G3Y0M6"/>
<keyword evidence="2" id="KW-0723">Serine/threonine-protein kinase</keyword>
<organism evidence="10 11">
    <name type="scientific">Aspergillus niger (strain ATCC 1015 / CBS 113.46 / FGSC A1144 / LSHB Ac4 / NCTC 3858a / NRRL 328 / USDA 3528.7)</name>
    <dbReference type="NCBI Taxonomy" id="380704"/>
    <lineage>
        <taxon>Eukaryota</taxon>
        <taxon>Fungi</taxon>
        <taxon>Dikarya</taxon>
        <taxon>Ascomycota</taxon>
        <taxon>Pezizomycotina</taxon>
        <taxon>Eurotiomycetes</taxon>
        <taxon>Eurotiomycetidae</taxon>
        <taxon>Eurotiales</taxon>
        <taxon>Aspergillaceae</taxon>
        <taxon>Aspergillus</taxon>
        <taxon>Aspergillus subgen. Circumdati</taxon>
    </lineage>
</organism>
<dbReference type="GO" id="GO:0004674">
    <property type="term" value="F:protein serine/threonine kinase activity"/>
    <property type="evidence" value="ECO:0007669"/>
    <property type="project" value="UniProtKB-KW"/>
</dbReference>
<evidence type="ECO:0000256" key="7">
    <source>
        <dbReference type="ARBA" id="ARBA00047899"/>
    </source>
</evidence>
<dbReference type="GO" id="GO:0050684">
    <property type="term" value="P:regulation of mRNA processing"/>
    <property type="evidence" value="ECO:0007669"/>
    <property type="project" value="TreeGrafter"/>
</dbReference>
<dbReference type="HOGENOM" id="CLU_000288_81_7_1"/>
<evidence type="ECO:0000259" key="9">
    <source>
        <dbReference type="PROSITE" id="PS50011"/>
    </source>
</evidence>
<dbReference type="PROSITE" id="PS50011">
    <property type="entry name" value="PROTEIN_KINASE_DOM"/>
    <property type="match status" value="1"/>
</dbReference>
<gene>
    <name evidence="10" type="ORF">ASPNIDRAFT_143487</name>
</gene>
<dbReference type="Gene3D" id="1.10.510.10">
    <property type="entry name" value="Transferase(Phosphotransferase) domain 1"/>
    <property type="match status" value="1"/>
</dbReference>